<dbReference type="RefSeq" id="WP_218470743.1">
    <property type="nucleotide sequence ID" value="NZ_BAABJN010000006.1"/>
</dbReference>
<evidence type="ECO:0000313" key="3">
    <source>
        <dbReference type="Proteomes" id="UP000694257"/>
    </source>
</evidence>
<organism evidence="2 3">
    <name type="scientific">Nocardia iowensis</name>
    <dbReference type="NCBI Taxonomy" id="204891"/>
    <lineage>
        <taxon>Bacteria</taxon>
        <taxon>Bacillati</taxon>
        <taxon>Actinomycetota</taxon>
        <taxon>Actinomycetes</taxon>
        <taxon>Mycobacteriales</taxon>
        <taxon>Nocardiaceae</taxon>
        <taxon>Nocardia</taxon>
    </lineage>
</organism>
<evidence type="ECO:0000313" key="2">
    <source>
        <dbReference type="EMBL" id="QXN89877.1"/>
    </source>
</evidence>
<evidence type="ECO:0000256" key="1">
    <source>
        <dbReference type="SAM" id="MobiDB-lite"/>
    </source>
</evidence>
<keyword evidence="3" id="KW-1185">Reference proteome</keyword>
<gene>
    <name evidence="2" type="ORF">KV110_31140</name>
</gene>
<accession>A0ABX8RLI4</accession>
<protein>
    <submittedName>
        <fullName evidence="2">Transmembrane 9 family protein</fullName>
    </submittedName>
</protein>
<dbReference type="Proteomes" id="UP000694257">
    <property type="component" value="Chromosome"/>
</dbReference>
<dbReference type="EMBL" id="CP078145">
    <property type="protein sequence ID" value="QXN89877.1"/>
    <property type="molecule type" value="Genomic_DNA"/>
</dbReference>
<keyword evidence="2" id="KW-0472">Membrane</keyword>
<name>A0ABX8RLI4_NOCIO</name>
<sequence>MTTLLVILALWVLLSVPLALIVARLLHKSDGEDHPDPDHGDDQQLRDYFVLDRRR</sequence>
<proteinExistence type="predicted"/>
<reference evidence="2 3" key="1">
    <citation type="submission" date="2021-07" db="EMBL/GenBank/DDBJ databases">
        <title>Whole Genome Sequence of Nocardia Iowensis.</title>
        <authorList>
            <person name="Lamm A."/>
            <person name="Collins-Fairclough A.M."/>
            <person name="Bunk B."/>
            <person name="Sproer C."/>
        </authorList>
    </citation>
    <scope>NUCLEOTIDE SEQUENCE [LARGE SCALE GENOMIC DNA]</scope>
    <source>
        <strain evidence="2 3">NRRL 5646</strain>
    </source>
</reference>
<keyword evidence="2" id="KW-0812">Transmembrane</keyword>
<feature type="region of interest" description="Disordered" evidence="1">
    <location>
        <begin position="31"/>
        <end position="55"/>
    </location>
</feature>